<evidence type="ECO:0000256" key="1">
    <source>
        <dbReference type="PROSITE-ProRule" id="PRU00266"/>
    </source>
</evidence>
<dbReference type="EnsemblMetazoa" id="MDOA006476-RC">
    <property type="protein sequence ID" value="MDOA006476-PC"/>
    <property type="gene ID" value="MDOA006476"/>
</dbReference>
<dbReference type="GO" id="GO:0070877">
    <property type="term" value="C:microprocessor complex"/>
    <property type="evidence" value="ECO:0007669"/>
    <property type="project" value="InterPro"/>
</dbReference>
<dbReference type="GO" id="GO:0031053">
    <property type="term" value="P:primary miRNA processing"/>
    <property type="evidence" value="ECO:0007669"/>
    <property type="project" value="InterPro"/>
</dbReference>
<dbReference type="Proteomes" id="UP001652621">
    <property type="component" value="Unplaced"/>
</dbReference>
<feature type="compositionally biased region" description="Polar residues" evidence="2">
    <location>
        <begin position="264"/>
        <end position="280"/>
    </location>
</feature>
<evidence type="ECO:0000313" key="5">
    <source>
        <dbReference type="EnsemblMetazoa" id="MDOA006476-PC"/>
    </source>
</evidence>
<keyword evidence="1" id="KW-0694">RNA-binding</keyword>
<dbReference type="CDD" id="cd19868">
    <property type="entry name" value="DSRM_DGCR8_rpt2"/>
    <property type="match status" value="1"/>
</dbReference>
<dbReference type="InterPro" id="IPR014720">
    <property type="entry name" value="dsRBD_dom"/>
</dbReference>
<keyword evidence="6" id="KW-1185">Reference proteome</keyword>
<feature type="domain" description="WW" evidence="3">
    <location>
        <begin position="162"/>
        <end position="195"/>
    </location>
</feature>
<feature type="region of interest" description="Disordered" evidence="2">
    <location>
        <begin position="231"/>
        <end position="339"/>
    </location>
</feature>
<dbReference type="GO" id="GO:0042802">
    <property type="term" value="F:identical protein binding"/>
    <property type="evidence" value="ECO:0007669"/>
    <property type="project" value="InterPro"/>
</dbReference>
<feature type="domain" description="DRBM" evidence="4">
    <location>
        <begin position="443"/>
        <end position="510"/>
    </location>
</feature>
<dbReference type="AlphaFoldDB" id="A0A1I8MME0"/>
<evidence type="ECO:0000313" key="6">
    <source>
        <dbReference type="Proteomes" id="UP001652621"/>
    </source>
</evidence>
<dbReference type="InterPro" id="IPR040375">
    <property type="entry name" value="DGCR8"/>
</dbReference>
<dbReference type="FunFam" id="3.30.160.590:FF:000001">
    <property type="entry name" value="microprocessor complex subunit DGCR8"/>
    <property type="match status" value="1"/>
</dbReference>
<dbReference type="FunFam" id="3.30.160.20:FF:000021">
    <property type="entry name" value="Microprocessor complex subunit DGCR8"/>
    <property type="match status" value="1"/>
</dbReference>
<sequence>MEIDDGNNGSSSAVPEQYGPECKKPKLMDDTPTSLDDHAKAMKVAGFSLSAIEEMRNRAEEDCNSQTLDQQLRHFQVLDEVGSNSEDEEDNGSENGDGIRSSQQNGDEDDGGDESSDLDLDDEEIEHLLDENLPDDLKGSKKPKYEERFKTVLEEKRHNHFEVLPEGWVQVTHNSGMPLYLHKKTRVVSTTRPYFLGTGSARKHAIPVGSIPCLNYRRALAEEAEAEIRKSAETTKTAEENGNNEAAVSSSTVTNSKCPFGFSASASGTEENNVTTSSSAAPMESIEQNGNKENNNNDDNDQIMTEEGNTVTEGNSASTASSSNNTESNQKSSDVDKEKLRSLVPAAKIVTVNENIQKESLTPDQFNEYCQKLFKFRVIRVLRFRSWNARRKFTKNRKNLKNIQRPTLPDGTKLIKFPVLVPGDGKSNPRARREWIMNPSGKSYVCILHEYVQHALKKQPTYEFKELENAATPYAATVSINDLKYGTGYGTSKRQAKSEAARETLEILIPEMKDKITGVKQDKSAVARSNQKDLSVFDDIRIEDPRVTEFCNKTTEPTPHAILLTCLQRNYGLGEDVQINYEINRTHSKKNEFTMTVGKHTAKVLCKNKREGKQLASQAILQILHPHIKTWGSLLRLYGNNSIKTFKEKKQEEQEITVLQSKAAINQPNYAILDKLRTEMLKLSEKNKSVQSIGLFIPPSDVDLPSSSGSNLNNVEL</sequence>
<feature type="region of interest" description="Disordered" evidence="2">
    <location>
        <begin position="1"/>
        <end position="37"/>
    </location>
</feature>
<dbReference type="PROSITE" id="PS50020">
    <property type="entry name" value="WW_DOMAIN_2"/>
    <property type="match status" value="1"/>
</dbReference>
<organism evidence="5">
    <name type="scientific">Musca domestica</name>
    <name type="common">House fly</name>
    <dbReference type="NCBI Taxonomy" id="7370"/>
    <lineage>
        <taxon>Eukaryota</taxon>
        <taxon>Metazoa</taxon>
        <taxon>Ecdysozoa</taxon>
        <taxon>Arthropoda</taxon>
        <taxon>Hexapoda</taxon>
        <taxon>Insecta</taxon>
        <taxon>Pterygota</taxon>
        <taxon>Neoptera</taxon>
        <taxon>Endopterygota</taxon>
        <taxon>Diptera</taxon>
        <taxon>Brachycera</taxon>
        <taxon>Muscomorpha</taxon>
        <taxon>Muscoidea</taxon>
        <taxon>Muscidae</taxon>
        <taxon>Musca</taxon>
    </lineage>
</organism>
<dbReference type="PROSITE" id="PS50137">
    <property type="entry name" value="DS_RBD"/>
    <property type="match status" value="1"/>
</dbReference>
<dbReference type="RefSeq" id="XP_019895156.1">
    <property type="nucleotide sequence ID" value="XM_020039597.1"/>
</dbReference>
<accession>A0A1I8MME0</accession>
<name>A0A1I8MME0_MUSDO</name>
<evidence type="ECO:0000313" key="9">
    <source>
        <dbReference type="RefSeq" id="XP_058979334.1"/>
    </source>
</evidence>
<feature type="compositionally biased region" description="Low complexity" evidence="2">
    <location>
        <begin position="315"/>
        <end position="329"/>
    </location>
</feature>
<feature type="region of interest" description="Disordered" evidence="2">
    <location>
        <begin position="82"/>
        <end position="118"/>
    </location>
</feature>
<dbReference type="RefSeq" id="XP_058979335.1">
    <property type="nucleotide sequence ID" value="XM_059123352.1"/>
</dbReference>
<feature type="compositionally biased region" description="Basic and acidic residues" evidence="2">
    <location>
        <begin position="21"/>
        <end position="37"/>
    </location>
</feature>
<feature type="compositionally biased region" description="Polar residues" evidence="2">
    <location>
        <begin position="240"/>
        <end position="257"/>
    </location>
</feature>
<dbReference type="GO" id="GO:0020037">
    <property type="term" value="F:heme binding"/>
    <property type="evidence" value="ECO:0007669"/>
    <property type="project" value="InterPro"/>
</dbReference>
<dbReference type="VEuPathDB" id="VectorBase:MDOA006476"/>
<dbReference type="eggNOG" id="KOG4334">
    <property type="taxonomic scope" value="Eukaryota"/>
</dbReference>
<evidence type="ECO:0000259" key="4">
    <source>
        <dbReference type="PROSITE" id="PS50137"/>
    </source>
</evidence>
<gene>
    <name evidence="5" type="primary">101893834</name>
    <name evidence="7 8 9 10" type="synonym">LOC101893834</name>
</gene>
<dbReference type="PANTHER" id="PTHR13482">
    <property type="entry name" value="MICRORNA PROCESSOR COMPLEX SUBUNIT DGCR8"/>
    <property type="match status" value="1"/>
</dbReference>
<dbReference type="InterPro" id="IPR001202">
    <property type="entry name" value="WW_dom"/>
</dbReference>
<dbReference type="PANTHER" id="PTHR13482:SF3">
    <property type="entry name" value="MICROPROCESSOR COMPLEX SUBUNIT DGCR8"/>
    <property type="match status" value="1"/>
</dbReference>
<evidence type="ECO:0000256" key="2">
    <source>
        <dbReference type="SAM" id="MobiDB-lite"/>
    </source>
</evidence>
<dbReference type="CDD" id="cd19867">
    <property type="entry name" value="DSRM_DGCR8_rpt1"/>
    <property type="match status" value="1"/>
</dbReference>
<evidence type="ECO:0000313" key="8">
    <source>
        <dbReference type="RefSeq" id="XP_019895157.1"/>
    </source>
</evidence>
<evidence type="ECO:0000259" key="3">
    <source>
        <dbReference type="PROSITE" id="PS50020"/>
    </source>
</evidence>
<feature type="compositionally biased region" description="Acidic residues" evidence="2">
    <location>
        <begin position="106"/>
        <end position="118"/>
    </location>
</feature>
<dbReference type="Gene3D" id="3.30.160.590">
    <property type="match status" value="1"/>
</dbReference>
<dbReference type="VEuPathDB" id="VectorBase:MDOMA2_005569"/>
<dbReference type="OrthoDB" id="112668at2759"/>
<dbReference type="Gene3D" id="2.20.70.10">
    <property type="match status" value="1"/>
</dbReference>
<dbReference type="STRING" id="7370.A0A1I8MME0"/>
<dbReference type="RefSeq" id="XP_019895157.1">
    <property type="nucleotide sequence ID" value="XM_020039598.1"/>
</dbReference>
<dbReference type="Gene3D" id="3.30.160.20">
    <property type="match status" value="2"/>
</dbReference>
<proteinExistence type="predicted"/>
<protein>
    <submittedName>
        <fullName evidence="7 8">Microprocessor complex subunit DGCR8 isoform X1</fullName>
    </submittedName>
</protein>
<evidence type="ECO:0000313" key="10">
    <source>
        <dbReference type="RefSeq" id="XP_058979335.1"/>
    </source>
</evidence>
<dbReference type="FunFam" id="3.30.160.20:FF:000051">
    <property type="entry name" value="Microprocessor complex subunit DGCR8"/>
    <property type="match status" value="1"/>
</dbReference>
<dbReference type="GO" id="GO:0070878">
    <property type="term" value="F:primary miRNA binding"/>
    <property type="evidence" value="ECO:0007669"/>
    <property type="project" value="TreeGrafter"/>
</dbReference>
<dbReference type="Pfam" id="PF00035">
    <property type="entry name" value="dsrm"/>
    <property type="match status" value="1"/>
</dbReference>
<dbReference type="RefSeq" id="XP_058979334.1">
    <property type="nucleotide sequence ID" value="XM_059123351.1"/>
</dbReference>
<reference evidence="5" key="1">
    <citation type="submission" date="2020-05" db="UniProtKB">
        <authorList>
            <consortium name="EnsemblMetazoa"/>
        </authorList>
    </citation>
    <scope>IDENTIFICATION</scope>
    <source>
        <strain evidence="5">Aabys</strain>
    </source>
</reference>
<dbReference type="SUPFAM" id="SSF54768">
    <property type="entry name" value="dsRNA-binding domain-like"/>
    <property type="match status" value="1"/>
</dbReference>
<reference evidence="9 10" key="2">
    <citation type="submission" date="2025-05" db="UniProtKB">
        <authorList>
            <consortium name="RefSeq"/>
        </authorList>
    </citation>
    <scope>IDENTIFICATION</scope>
    <source>
        <strain evidence="7 8">Aabys</strain>
        <tissue evidence="9 10">Whole body</tissue>
    </source>
</reference>
<dbReference type="GO" id="GO:0003725">
    <property type="term" value="F:double-stranded RNA binding"/>
    <property type="evidence" value="ECO:0007669"/>
    <property type="project" value="TreeGrafter"/>
</dbReference>
<evidence type="ECO:0000313" key="7">
    <source>
        <dbReference type="RefSeq" id="XP_019895156.1"/>
    </source>
</evidence>
<dbReference type="SMART" id="SM00358">
    <property type="entry name" value="DSRM"/>
    <property type="match status" value="2"/>
</dbReference>